<evidence type="ECO:0000313" key="2">
    <source>
        <dbReference type="Proteomes" id="UP001056778"/>
    </source>
</evidence>
<accession>A0ACB9SLJ6</accession>
<dbReference type="EMBL" id="CM043023">
    <property type="protein sequence ID" value="KAI4455565.1"/>
    <property type="molecule type" value="Genomic_DNA"/>
</dbReference>
<organism evidence="1 2">
    <name type="scientific">Holotrichia oblita</name>
    <name type="common">Chafer beetle</name>
    <dbReference type="NCBI Taxonomy" id="644536"/>
    <lineage>
        <taxon>Eukaryota</taxon>
        <taxon>Metazoa</taxon>
        <taxon>Ecdysozoa</taxon>
        <taxon>Arthropoda</taxon>
        <taxon>Hexapoda</taxon>
        <taxon>Insecta</taxon>
        <taxon>Pterygota</taxon>
        <taxon>Neoptera</taxon>
        <taxon>Endopterygota</taxon>
        <taxon>Coleoptera</taxon>
        <taxon>Polyphaga</taxon>
        <taxon>Scarabaeiformia</taxon>
        <taxon>Scarabaeidae</taxon>
        <taxon>Melolonthinae</taxon>
        <taxon>Holotrichia</taxon>
    </lineage>
</organism>
<proteinExistence type="predicted"/>
<gene>
    <name evidence="1" type="ORF">MML48_9g00005582</name>
</gene>
<sequence length="265" mass="30252">MSQEFPRSKLNEESMRFFLSQLQLQCKKGKGRRFSTEDKIFALSLLKQSPRGYKLLQKVFALPTRRVLLKLLQMVIFKCGINKNIMTCLMKAANKMKQLDKYGVLVFDEMALTPSLTYKAREDVIEGFDTAGLQTRNKFASHVMVFMARGIRRKWKQPVAYYFTDTTMAAADIMRNVKAIVTELHNIKLKVVATICDQSTVNSQAIKLLVDETKRNYIQAEKEYRLCGFGVEGTEVVPLFDPPHLLKGIISSMHKLVLLGSKLNS</sequence>
<evidence type="ECO:0000313" key="1">
    <source>
        <dbReference type="EMBL" id="KAI4455565.1"/>
    </source>
</evidence>
<comment type="caution">
    <text evidence="1">The sequence shown here is derived from an EMBL/GenBank/DDBJ whole genome shotgun (WGS) entry which is preliminary data.</text>
</comment>
<protein>
    <submittedName>
        <fullName evidence="1">Thap domain-containing protein 9</fullName>
    </submittedName>
</protein>
<dbReference type="Proteomes" id="UP001056778">
    <property type="component" value="Chromosome 9"/>
</dbReference>
<name>A0ACB9SLJ6_HOLOL</name>
<reference evidence="1" key="1">
    <citation type="submission" date="2022-04" db="EMBL/GenBank/DDBJ databases">
        <title>Chromosome-scale genome assembly of Holotrichia oblita Faldermann.</title>
        <authorList>
            <person name="Rongchong L."/>
        </authorList>
    </citation>
    <scope>NUCLEOTIDE SEQUENCE</scope>
    <source>
        <strain evidence="1">81SQS9</strain>
    </source>
</reference>
<keyword evidence="2" id="KW-1185">Reference proteome</keyword>